<dbReference type="Proteomes" id="UP000291343">
    <property type="component" value="Unassembled WGS sequence"/>
</dbReference>
<keyword evidence="1" id="KW-0472">Membrane</keyword>
<organism evidence="2 3">
    <name type="scientific">Laodelphax striatellus</name>
    <name type="common">Small brown planthopper</name>
    <name type="synonym">Delphax striatella</name>
    <dbReference type="NCBI Taxonomy" id="195883"/>
    <lineage>
        <taxon>Eukaryota</taxon>
        <taxon>Metazoa</taxon>
        <taxon>Ecdysozoa</taxon>
        <taxon>Arthropoda</taxon>
        <taxon>Hexapoda</taxon>
        <taxon>Insecta</taxon>
        <taxon>Pterygota</taxon>
        <taxon>Neoptera</taxon>
        <taxon>Paraneoptera</taxon>
        <taxon>Hemiptera</taxon>
        <taxon>Auchenorrhyncha</taxon>
        <taxon>Fulgoroidea</taxon>
        <taxon>Delphacidae</taxon>
        <taxon>Criomorphinae</taxon>
        <taxon>Laodelphax</taxon>
    </lineage>
</organism>
<comment type="caution">
    <text evidence="2">The sequence shown here is derived from an EMBL/GenBank/DDBJ whole genome shotgun (WGS) entry which is preliminary data.</text>
</comment>
<gene>
    <name evidence="2" type="ORF">LSTR_LSTR007171</name>
</gene>
<accession>A0A482WW14</accession>
<sequence>MDKLGVLGIICVLIYYAFTWLFPQFLSWIIKRRYHIEARIGRIGIPYFTLHDVHITKNGVSVHIDRIGFRSSFLSSEVTKLVSVIIQNVRINKDVVGRREMDTPPTRWNTPLSFHDQKIPPLVITFAQFMAVHVRSINAMLLRPESPEWLLHTTLTDLHIDGSVMHSARSLLVNVVIGSTTARLLRHAQNTSAQPRKNSARNPDACLAELSVALTAEATVFAQGPLSVQKVFIGLENTKAVMNDGFYAFARERQRPARQPAKGDESSPSPYGSTFELLYNISPIIPEFLTVKIQDAALTGSKDIAKLECLTLCTEFKPGPKKAEGYGWPKAIVDLQVNDLAVIGEREKILGLKKLSIKAELLKKLLNLRLILNTFSLVYNHLHVYSWVAENFKDLFTLKEEEHSYAVENCKQGDEDCWNQLELQGCAELYNISSVLRLSEKTGDTSVGFTRLKWIFGCEPPYLKPEEVVKSWCSPRLPIGLSERSCTTELLVEKTLSLFSHRTSRKVPSLNLERNKEE</sequence>
<dbReference type="Pfam" id="PF10344">
    <property type="entry name" value="Hobbit"/>
    <property type="match status" value="1"/>
</dbReference>
<dbReference type="InParanoid" id="A0A482WW14"/>
<dbReference type="PANTHER" id="PTHR15678:SF6">
    <property type="entry name" value="BRIDGE-LIKE LIPID TRANSFER PROTEIN FAMILY MEMBER 2"/>
    <property type="match status" value="1"/>
</dbReference>
<dbReference type="InterPro" id="IPR045167">
    <property type="entry name" value="Hobbit"/>
</dbReference>
<dbReference type="AlphaFoldDB" id="A0A482WW14"/>
<dbReference type="PANTHER" id="PTHR15678">
    <property type="entry name" value="ANTIGEN MLAA-22-RELATED"/>
    <property type="match status" value="1"/>
</dbReference>
<dbReference type="EMBL" id="QKKF02023298">
    <property type="protein sequence ID" value="RZF37809.1"/>
    <property type="molecule type" value="Genomic_DNA"/>
</dbReference>
<keyword evidence="3" id="KW-1185">Reference proteome</keyword>
<evidence type="ECO:0000256" key="1">
    <source>
        <dbReference type="SAM" id="Phobius"/>
    </source>
</evidence>
<keyword evidence="1" id="KW-1133">Transmembrane helix</keyword>
<keyword evidence="1" id="KW-0812">Transmembrane</keyword>
<dbReference type="STRING" id="195883.A0A482WW14"/>
<dbReference type="OrthoDB" id="1562405at2759"/>
<proteinExistence type="predicted"/>
<evidence type="ECO:0000313" key="2">
    <source>
        <dbReference type="EMBL" id="RZF37809.1"/>
    </source>
</evidence>
<protein>
    <submittedName>
        <fullName evidence="2">Uncharacterized protein</fullName>
    </submittedName>
</protein>
<name>A0A482WW14_LAOST</name>
<feature type="transmembrane region" description="Helical" evidence="1">
    <location>
        <begin position="6"/>
        <end position="30"/>
    </location>
</feature>
<reference evidence="2 3" key="1">
    <citation type="journal article" date="2017" name="Gigascience">
        <title>Genome sequence of the small brown planthopper, Laodelphax striatellus.</title>
        <authorList>
            <person name="Zhu J."/>
            <person name="Jiang F."/>
            <person name="Wang X."/>
            <person name="Yang P."/>
            <person name="Bao Y."/>
            <person name="Zhao W."/>
            <person name="Wang W."/>
            <person name="Lu H."/>
            <person name="Wang Q."/>
            <person name="Cui N."/>
            <person name="Li J."/>
            <person name="Chen X."/>
            <person name="Luo L."/>
            <person name="Yu J."/>
            <person name="Kang L."/>
            <person name="Cui F."/>
        </authorList>
    </citation>
    <scope>NUCLEOTIDE SEQUENCE [LARGE SCALE GENOMIC DNA]</scope>
    <source>
        <strain evidence="2">Lst14</strain>
    </source>
</reference>
<evidence type="ECO:0000313" key="3">
    <source>
        <dbReference type="Proteomes" id="UP000291343"/>
    </source>
</evidence>